<dbReference type="RefSeq" id="WP_343952134.1">
    <property type="nucleotide sequence ID" value="NZ_BAAAHQ010000023.1"/>
</dbReference>
<name>A0ABN1Q4M6_9ACTN</name>
<evidence type="ECO:0000313" key="2">
    <source>
        <dbReference type="Proteomes" id="UP001501578"/>
    </source>
</evidence>
<organism evidence="1 2">
    <name type="scientific">Nonomuraea longicatena</name>
    <dbReference type="NCBI Taxonomy" id="83682"/>
    <lineage>
        <taxon>Bacteria</taxon>
        <taxon>Bacillati</taxon>
        <taxon>Actinomycetota</taxon>
        <taxon>Actinomycetes</taxon>
        <taxon>Streptosporangiales</taxon>
        <taxon>Streptosporangiaceae</taxon>
        <taxon>Nonomuraea</taxon>
    </lineage>
</organism>
<sequence length="303" mass="32901">MSKESVPQPPSRDRQDPAFWKREFDRYVGAAMTATLAGRHVEALDAAHEARLAADRLQSTIVRNARAAGTSWSAIGRAAMLTKQAAWTRWKHVETTAITPAQLERHLVVVITTGRRGVDDDSPEYGLDLAPYLHYDGWAELVTDDPRVDALIEEGLERYWVRVAPLDWIASRIPGLAEAVAADPGSPLMQPAMTQFVLVLDSDHQMEELHDLLRIADIREVLEVAEKTRLHALGFSVDSSADGDFYISLVGVMAGADIGAELRALTQVLTAAGYEVIGDPDDSACGVIARLAPPADPAAVGCM</sequence>
<protein>
    <submittedName>
        <fullName evidence="1">Uncharacterized protein</fullName>
    </submittedName>
</protein>
<accession>A0ABN1Q4M6</accession>
<comment type="caution">
    <text evidence="1">The sequence shown here is derived from an EMBL/GenBank/DDBJ whole genome shotgun (WGS) entry which is preliminary data.</text>
</comment>
<gene>
    <name evidence="1" type="ORF">GCM10009560_47160</name>
</gene>
<keyword evidence="2" id="KW-1185">Reference proteome</keyword>
<dbReference type="EMBL" id="BAAAHQ010000023">
    <property type="protein sequence ID" value="GAA0937652.1"/>
    <property type="molecule type" value="Genomic_DNA"/>
</dbReference>
<proteinExistence type="predicted"/>
<evidence type="ECO:0000313" key="1">
    <source>
        <dbReference type="EMBL" id="GAA0937652.1"/>
    </source>
</evidence>
<dbReference type="Proteomes" id="UP001501578">
    <property type="component" value="Unassembled WGS sequence"/>
</dbReference>
<reference evidence="1 2" key="1">
    <citation type="journal article" date="2019" name="Int. J. Syst. Evol. Microbiol.">
        <title>The Global Catalogue of Microorganisms (GCM) 10K type strain sequencing project: providing services to taxonomists for standard genome sequencing and annotation.</title>
        <authorList>
            <consortium name="The Broad Institute Genomics Platform"/>
            <consortium name="The Broad Institute Genome Sequencing Center for Infectious Disease"/>
            <person name="Wu L."/>
            <person name="Ma J."/>
        </authorList>
    </citation>
    <scope>NUCLEOTIDE SEQUENCE [LARGE SCALE GENOMIC DNA]</scope>
    <source>
        <strain evidence="1 2">JCM 11136</strain>
    </source>
</reference>